<dbReference type="Pfam" id="PF00359">
    <property type="entry name" value="PTS_EIIA_2"/>
    <property type="match status" value="1"/>
</dbReference>
<dbReference type="InterPro" id="IPR016152">
    <property type="entry name" value="PTrfase/Anion_transptr"/>
</dbReference>
<dbReference type="AlphaFoldDB" id="A0A1I4BQY4"/>
<protein>
    <submittedName>
        <fullName evidence="7">Transcriptional antiterminator, BglG family</fullName>
    </submittedName>
</protein>
<dbReference type="PROSITE" id="PS51372">
    <property type="entry name" value="PRD_2"/>
    <property type="match status" value="1"/>
</dbReference>
<dbReference type="InterPro" id="IPR036388">
    <property type="entry name" value="WH-like_DNA-bd_sf"/>
</dbReference>
<keyword evidence="2" id="KW-0805">Transcription regulation</keyword>
<dbReference type="OrthoDB" id="95158at2"/>
<dbReference type="SUPFAM" id="SSF55804">
    <property type="entry name" value="Phoshotransferase/anion transport protein"/>
    <property type="match status" value="1"/>
</dbReference>
<accession>A0A1I4BQY4</accession>
<evidence type="ECO:0000256" key="3">
    <source>
        <dbReference type="ARBA" id="ARBA00023159"/>
    </source>
</evidence>
<dbReference type="PROSITE" id="PS51094">
    <property type="entry name" value="PTS_EIIA_TYPE_2"/>
    <property type="match status" value="1"/>
</dbReference>
<keyword evidence="4" id="KW-0804">Transcription</keyword>
<gene>
    <name evidence="7" type="ORF">SAMN04488569_10816</name>
</gene>
<dbReference type="InterPro" id="IPR036634">
    <property type="entry name" value="PRD_sf"/>
</dbReference>
<feature type="domain" description="PTS EIIA type-2" evidence="5">
    <location>
        <begin position="471"/>
        <end position="616"/>
    </location>
</feature>
<evidence type="ECO:0000256" key="4">
    <source>
        <dbReference type="ARBA" id="ARBA00023163"/>
    </source>
</evidence>
<feature type="domain" description="PRD" evidence="6">
    <location>
        <begin position="273"/>
        <end position="379"/>
    </location>
</feature>
<dbReference type="InterPro" id="IPR002178">
    <property type="entry name" value="PTS_EIIA_type-2_dom"/>
</dbReference>
<dbReference type="InterPro" id="IPR007737">
    <property type="entry name" value="Mga_HTH"/>
</dbReference>
<dbReference type="RefSeq" id="WP_091898728.1">
    <property type="nucleotide sequence ID" value="NZ_FOSJ01000081.1"/>
</dbReference>
<dbReference type="InterPro" id="IPR050661">
    <property type="entry name" value="BglG_antiterminators"/>
</dbReference>
<proteinExistence type="predicted"/>
<reference evidence="8" key="1">
    <citation type="submission" date="2016-10" db="EMBL/GenBank/DDBJ databases">
        <authorList>
            <person name="Varghese N."/>
            <person name="Submissions S."/>
        </authorList>
    </citation>
    <scope>NUCLEOTIDE SEQUENCE [LARGE SCALE GENOMIC DNA]</scope>
    <source>
        <strain evidence="8">DSM 16108</strain>
    </source>
</reference>
<evidence type="ECO:0000259" key="5">
    <source>
        <dbReference type="PROSITE" id="PS51094"/>
    </source>
</evidence>
<dbReference type="PANTHER" id="PTHR30185">
    <property type="entry name" value="CRYPTIC BETA-GLUCOSIDE BGL OPERON ANTITERMINATOR"/>
    <property type="match status" value="1"/>
</dbReference>
<sequence>MGIVNRWYEILELLLARDTLSSKELEDRLQLTPYTIKNNIDLLNNELTGIARIHERNKKYSIEIQDHTQLERIMYGTFKKESDFNSSSKRVAYILKELYTSNEYRVITDFAEELSVSRNTINNDLKAARKLLEDYDVSIASATGRGIKLVGSVLDKRLVYINLAQDYFNFEYIEEAAINEIYQILSNYNQNNRMINHVIKVVDALMASIQMNETFEEPIPFYSNAAADSQMLEELVYFIESHFKISLSQYEKDFVSYPFNLNNSGQYKKSFTEQYKYLFDIFDHMVESVKESFVIELNREFLYTKISNHLFHLINRSIFHVSPKEMFYGEVEKKYPFSFEVAKVAAKSIGSDINRKIDSIEVDYLTLYFEMVLRSLSSSMSLNVAIISDAGIGTTGIIQRQIDSVVGQGTQFTYFSENDYAEADLSEFFLIFTSIPFKNPPEAVPVIRISNILSDQWLSEEIKRVIITNPNLIHSTLYDVYTLDHTASYMENLSYLMEPLEQEDLINEEFKQRVKNREEKQLTVFDNGVAFPHEVNPGSDRILLNIGIFDQEYMIEKNDINIMLLLAVPENLTADNEQQLIDLYDLIFRLSRDQQFKEDISSISSKSDFIAYIKNRRLSL</sequence>
<evidence type="ECO:0000259" key="6">
    <source>
        <dbReference type="PROSITE" id="PS51372"/>
    </source>
</evidence>
<dbReference type="Gene3D" id="1.10.10.10">
    <property type="entry name" value="Winged helix-like DNA-binding domain superfamily/Winged helix DNA-binding domain"/>
    <property type="match status" value="1"/>
</dbReference>
<evidence type="ECO:0000256" key="2">
    <source>
        <dbReference type="ARBA" id="ARBA00023015"/>
    </source>
</evidence>
<keyword evidence="3" id="KW-0010">Activator</keyword>
<dbReference type="Proteomes" id="UP000199589">
    <property type="component" value="Unassembled WGS sequence"/>
</dbReference>
<keyword evidence="1" id="KW-0677">Repeat</keyword>
<keyword evidence="8" id="KW-1185">Reference proteome</keyword>
<organism evidence="7 8">
    <name type="scientific">Marinilactibacillus piezotolerans</name>
    <dbReference type="NCBI Taxonomy" id="258723"/>
    <lineage>
        <taxon>Bacteria</taxon>
        <taxon>Bacillati</taxon>
        <taxon>Bacillota</taxon>
        <taxon>Bacilli</taxon>
        <taxon>Lactobacillales</taxon>
        <taxon>Carnobacteriaceae</taxon>
        <taxon>Marinilactibacillus</taxon>
    </lineage>
</organism>
<dbReference type="InterPro" id="IPR011608">
    <property type="entry name" value="PRD"/>
</dbReference>
<dbReference type="Gene3D" id="3.40.930.10">
    <property type="entry name" value="Mannitol-specific EII, Chain A"/>
    <property type="match status" value="1"/>
</dbReference>
<evidence type="ECO:0000313" key="8">
    <source>
        <dbReference type="Proteomes" id="UP000199589"/>
    </source>
</evidence>
<evidence type="ECO:0000313" key="7">
    <source>
        <dbReference type="EMBL" id="SFK71125.1"/>
    </source>
</evidence>
<dbReference type="Gene3D" id="1.10.1790.10">
    <property type="entry name" value="PRD domain"/>
    <property type="match status" value="1"/>
</dbReference>
<dbReference type="GO" id="GO:0006355">
    <property type="term" value="P:regulation of DNA-templated transcription"/>
    <property type="evidence" value="ECO:0007669"/>
    <property type="project" value="InterPro"/>
</dbReference>
<evidence type="ECO:0000256" key="1">
    <source>
        <dbReference type="ARBA" id="ARBA00022737"/>
    </source>
</evidence>
<name>A0A1I4BQY4_9LACT</name>
<dbReference type="Pfam" id="PF00874">
    <property type="entry name" value="PRD"/>
    <property type="match status" value="1"/>
</dbReference>
<dbReference type="EMBL" id="FOSJ01000081">
    <property type="protein sequence ID" value="SFK71125.1"/>
    <property type="molecule type" value="Genomic_DNA"/>
</dbReference>
<dbReference type="Pfam" id="PF05043">
    <property type="entry name" value="Mga"/>
    <property type="match status" value="1"/>
</dbReference>
<dbReference type="SUPFAM" id="SSF63520">
    <property type="entry name" value="PTS-regulatory domain, PRD"/>
    <property type="match status" value="1"/>
</dbReference>
<dbReference type="PANTHER" id="PTHR30185:SF18">
    <property type="entry name" value="TRANSCRIPTIONAL REGULATOR MTLR"/>
    <property type="match status" value="1"/>
</dbReference>